<dbReference type="InterPro" id="IPR002878">
    <property type="entry name" value="ChsH2_C"/>
</dbReference>
<evidence type="ECO:0008006" key="5">
    <source>
        <dbReference type="Google" id="ProtNLM"/>
    </source>
</evidence>
<evidence type="ECO:0000259" key="1">
    <source>
        <dbReference type="Pfam" id="PF01796"/>
    </source>
</evidence>
<evidence type="ECO:0000313" key="3">
    <source>
        <dbReference type="EMBL" id="GGN20138.1"/>
    </source>
</evidence>
<sequence length="143" mass="15064">MKIPDQSTLYEGIADRPRLRGNACSACGRVYFPPLAIGCEKCGASETHLRPESLAASGTVYSLAQVHLHRGKTPAPFTIAEIQLDAGPLIRATLAPAAAHVRIGDRVSAEWAVVRTEDNGDELVEPVFTASSTAAVTTNGAHS</sequence>
<dbReference type="PANTHER" id="PTHR34075:SF5">
    <property type="entry name" value="BLR3430 PROTEIN"/>
    <property type="match status" value="1"/>
</dbReference>
<name>A0A917XFQ4_9ACTN</name>
<dbReference type="RefSeq" id="WP_189265080.1">
    <property type="nucleotide sequence ID" value="NZ_BMML01000011.1"/>
</dbReference>
<dbReference type="Gene3D" id="6.10.30.10">
    <property type="match status" value="1"/>
</dbReference>
<dbReference type="InterPro" id="IPR052513">
    <property type="entry name" value="Thioester_dehydratase-like"/>
</dbReference>
<accession>A0A917XFQ4</accession>
<gene>
    <name evidence="3" type="ORF">GCM10011578_050410</name>
</gene>
<dbReference type="Pfam" id="PF01796">
    <property type="entry name" value="OB_ChsH2_C"/>
    <property type="match status" value="1"/>
</dbReference>
<dbReference type="PANTHER" id="PTHR34075">
    <property type="entry name" value="BLR3430 PROTEIN"/>
    <property type="match status" value="1"/>
</dbReference>
<dbReference type="SUPFAM" id="SSF50249">
    <property type="entry name" value="Nucleic acid-binding proteins"/>
    <property type="match status" value="1"/>
</dbReference>
<reference evidence="3" key="2">
    <citation type="submission" date="2020-09" db="EMBL/GenBank/DDBJ databases">
        <authorList>
            <person name="Sun Q."/>
            <person name="Zhou Y."/>
        </authorList>
    </citation>
    <scope>NUCLEOTIDE SEQUENCE</scope>
    <source>
        <strain evidence="3">CGMCC 4.7110</strain>
    </source>
</reference>
<feature type="domain" description="ChsH2 rubredoxin-like zinc ribbon" evidence="2">
    <location>
        <begin position="14"/>
        <end position="46"/>
    </location>
</feature>
<dbReference type="Proteomes" id="UP000653411">
    <property type="component" value="Unassembled WGS sequence"/>
</dbReference>
<organism evidence="3 4">
    <name type="scientific">Streptomyces fuscichromogenes</name>
    <dbReference type="NCBI Taxonomy" id="1324013"/>
    <lineage>
        <taxon>Bacteria</taxon>
        <taxon>Bacillati</taxon>
        <taxon>Actinomycetota</taxon>
        <taxon>Actinomycetes</taxon>
        <taxon>Kitasatosporales</taxon>
        <taxon>Streptomycetaceae</taxon>
        <taxon>Streptomyces</taxon>
    </lineage>
</organism>
<comment type="caution">
    <text evidence="3">The sequence shown here is derived from an EMBL/GenBank/DDBJ whole genome shotgun (WGS) entry which is preliminary data.</text>
</comment>
<keyword evidence="4" id="KW-1185">Reference proteome</keyword>
<dbReference type="InterPro" id="IPR022002">
    <property type="entry name" value="ChsH2_Znr"/>
</dbReference>
<dbReference type="InterPro" id="IPR012340">
    <property type="entry name" value="NA-bd_OB-fold"/>
</dbReference>
<reference evidence="3" key="1">
    <citation type="journal article" date="2014" name="Int. J. Syst. Evol. Microbiol.">
        <title>Complete genome sequence of Corynebacterium casei LMG S-19264T (=DSM 44701T), isolated from a smear-ripened cheese.</title>
        <authorList>
            <consortium name="US DOE Joint Genome Institute (JGI-PGF)"/>
            <person name="Walter F."/>
            <person name="Albersmeier A."/>
            <person name="Kalinowski J."/>
            <person name="Ruckert C."/>
        </authorList>
    </citation>
    <scope>NUCLEOTIDE SEQUENCE</scope>
    <source>
        <strain evidence="3">CGMCC 4.7110</strain>
    </source>
</reference>
<proteinExistence type="predicted"/>
<dbReference type="AlphaFoldDB" id="A0A917XFQ4"/>
<feature type="domain" description="ChsH2 C-terminal OB-fold" evidence="1">
    <location>
        <begin position="55"/>
        <end position="111"/>
    </location>
</feature>
<protein>
    <recommendedName>
        <fullName evidence="5">DUF35 domain-containing protein</fullName>
    </recommendedName>
</protein>
<dbReference type="EMBL" id="BMML01000011">
    <property type="protein sequence ID" value="GGN20138.1"/>
    <property type="molecule type" value="Genomic_DNA"/>
</dbReference>
<dbReference type="Pfam" id="PF12172">
    <property type="entry name" value="zf-ChsH2"/>
    <property type="match status" value="1"/>
</dbReference>
<evidence type="ECO:0000313" key="4">
    <source>
        <dbReference type="Proteomes" id="UP000653411"/>
    </source>
</evidence>
<evidence type="ECO:0000259" key="2">
    <source>
        <dbReference type="Pfam" id="PF12172"/>
    </source>
</evidence>